<dbReference type="Pfam" id="PF01476">
    <property type="entry name" value="LysM"/>
    <property type="match status" value="1"/>
</dbReference>
<evidence type="ECO:0000256" key="2">
    <source>
        <dbReference type="ARBA" id="ARBA00022638"/>
    </source>
</evidence>
<dbReference type="Proteomes" id="UP000186230">
    <property type="component" value="Chromosome"/>
</dbReference>
<dbReference type="PROSITE" id="PS51782">
    <property type="entry name" value="LYSM"/>
    <property type="match status" value="1"/>
</dbReference>
<dbReference type="PANTHER" id="PTHR33308">
    <property type="entry name" value="PEPTIDOGLYCAN HYDROLASE FLGJ"/>
    <property type="match status" value="1"/>
</dbReference>
<evidence type="ECO:0000256" key="1">
    <source>
        <dbReference type="ARBA" id="ARBA00022529"/>
    </source>
</evidence>
<dbReference type="OrthoDB" id="977752at2"/>
<feature type="region of interest" description="Disordered" evidence="5">
    <location>
        <begin position="30"/>
        <end position="58"/>
    </location>
</feature>
<dbReference type="SUPFAM" id="SSF54106">
    <property type="entry name" value="LysM domain"/>
    <property type="match status" value="1"/>
</dbReference>
<dbReference type="SMART" id="SM00257">
    <property type="entry name" value="LysM"/>
    <property type="match status" value="1"/>
</dbReference>
<dbReference type="PANTHER" id="PTHR33308:SF9">
    <property type="entry name" value="PEPTIDOGLYCAN HYDROLASE FLGJ"/>
    <property type="match status" value="1"/>
</dbReference>
<dbReference type="InterPro" id="IPR018392">
    <property type="entry name" value="LysM"/>
</dbReference>
<dbReference type="EMBL" id="CP016359">
    <property type="protein sequence ID" value="APU68751.1"/>
    <property type="molecule type" value="Genomic_DNA"/>
</dbReference>
<organism evidence="7 8">
    <name type="scientific">Christiangramia flava JLT2011</name>
    <dbReference type="NCBI Taxonomy" id="1229726"/>
    <lineage>
        <taxon>Bacteria</taxon>
        <taxon>Pseudomonadati</taxon>
        <taxon>Bacteroidota</taxon>
        <taxon>Flavobacteriia</taxon>
        <taxon>Flavobacteriales</taxon>
        <taxon>Flavobacteriaceae</taxon>
        <taxon>Christiangramia</taxon>
    </lineage>
</organism>
<feature type="chain" id="PRO_5043747177" description="Peptidoglycan hydrolase" evidence="6">
    <location>
        <begin position="20"/>
        <end position="279"/>
    </location>
</feature>
<protein>
    <recommendedName>
        <fullName evidence="4">Peptidoglycan hydrolase</fullName>
    </recommendedName>
</protein>
<dbReference type="KEGG" id="gfl:GRFL_2027"/>
<keyword evidence="3" id="KW-0378">Hydrolase</keyword>
<name>A0A1L7I578_9FLAO</name>
<dbReference type="PROSITE" id="PS51257">
    <property type="entry name" value="PROKAR_LIPOPROTEIN"/>
    <property type="match status" value="1"/>
</dbReference>
<dbReference type="CDD" id="cd00118">
    <property type="entry name" value="LysM"/>
    <property type="match status" value="1"/>
</dbReference>
<evidence type="ECO:0000256" key="6">
    <source>
        <dbReference type="SAM" id="SignalP"/>
    </source>
</evidence>
<dbReference type="Gene3D" id="3.10.350.10">
    <property type="entry name" value="LysM domain"/>
    <property type="match status" value="1"/>
</dbReference>
<evidence type="ECO:0000313" key="7">
    <source>
        <dbReference type="EMBL" id="APU68751.1"/>
    </source>
</evidence>
<dbReference type="GO" id="GO:0042742">
    <property type="term" value="P:defense response to bacterium"/>
    <property type="evidence" value="ECO:0007669"/>
    <property type="project" value="UniProtKB-KW"/>
</dbReference>
<dbReference type="RefSeq" id="WP_083644483.1">
    <property type="nucleotide sequence ID" value="NZ_AMRU01000006.1"/>
</dbReference>
<dbReference type="InterPro" id="IPR002901">
    <property type="entry name" value="MGlyc_endo_b_GlcNAc-like_dom"/>
</dbReference>
<feature type="compositionally biased region" description="Basic and acidic residues" evidence="5">
    <location>
        <begin position="30"/>
        <end position="39"/>
    </location>
</feature>
<keyword evidence="8" id="KW-1185">Reference proteome</keyword>
<dbReference type="InterPro" id="IPR036779">
    <property type="entry name" value="LysM_dom_sf"/>
</dbReference>
<feature type="signal peptide" evidence="6">
    <location>
        <begin position="1"/>
        <end position="19"/>
    </location>
</feature>
<dbReference type="Gene3D" id="1.10.530.10">
    <property type="match status" value="1"/>
</dbReference>
<evidence type="ECO:0000256" key="5">
    <source>
        <dbReference type="SAM" id="MobiDB-lite"/>
    </source>
</evidence>
<keyword evidence="6" id="KW-0732">Signal</keyword>
<dbReference type="InterPro" id="IPR051056">
    <property type="entry name" value="Glycosyl_Hydrolase_73"/>
</dbReference>
<evidence type="ECO:0000256" key="4">
    <source>
        <dbReference type="ARBA" id="ARBA00032108"/>
    </source>
</evidence>
<dbReference type="GO" id="GO:0004040">
    <property type="term" value="F:amidase activity"/>
    <property type="evidence" value="ECO:0007669"/>
    <property type="project" value="InterPro"/>
</dbReference>
<keyword evidence="1" id="KW-0929">Antimicrobial</keyword>
<gene>
    <name evidence="7" type="ORF">GRFL_2027</name>
</gene>
<accession>A0A1L7I578</accession>
<sequence>MKKFYRFLSLLLVATLLVACGGRKKVVTKKKNEDRREVYQPRPDQPAATPPKQEKSAPVYGTYTESVEGYIQTYASIAQEEMKLYHIPASITLAQGILESGAGRGTLVRQANNHFGIKCHDWTGEKVYHDDDRRGECFRKYKQAKYSFRDHSLFLANRSRYAFLFDLDTDDYKGWAKGLRKAGYATDRRYPDKLIDLIERYELYRYDADLPDSSRYSDAAIVERKIESRSIPAAETHTVRKGDTLYSIAKRYNTTVENIKKTNGLDSNNISIGQVLNIK</sequence>
<dbReference type="SMART" id="SM00047">
    <property type="entry name" value="LYZ2"/>
    <property type="match status" value="1"/>
</dbReference>
<evidence type="ECO:0000256" key="3">
    <source>
        <dbReference type="ARBA" id="ARBA00022801"/>
    </source>
</evidence>
<dbReference type="GO" id="GO:0031640">
    <property type="term" value="P:killing of cells of another organism"/>
    <property type="evidence" value="ECO:0007669"/>
    <property type="project" value="UniProtKB-KW"/>
</dbReference>
<reference evidence="7 8" key="1">
    <citation type="submission" date="2016-07" db="EMBL/GenBank/DDBJ databases">
        <title>Multi-omics approach to identify versatile polysaccharide utilization systems of a marine flavobacterium Gramella flava.</title>
        <authorList>
            <person name="Tang K."/>
        </authorList>
    </citation>
    <scope>NUCLEOTIDE SEQUENCE [LARGE SCALE GENOMIC DNA]</scope>
    <source>
        <strain evidence="7 8">JLT2011</strain>
    </source>
</reference>
<dbReference type="AlphaFoldDB" id="A0A1L7I578"/>
<keyword evidence="2" id="KW-0081">Bacteriolytic enzyme</keyword>
<proteinExistence type="predicted"/>
<dbReference type="Pfam" id="PF01832">
    <property type="entry name" value="Glucosaminidase"/>
    <property type="match status" value="1"/>
</dbReference>
<dbReference type="STRING" id="1229726.GRFL_2027"/>
<evidence type="ECO:0000313" key="8">
    <source>
        <dbReference type="Proteomes" id="UP000186230"/>
    </source>
</evidence>